<evidence type="ECO:0000256" key="9">
    <source>
        <dbReference type="SAM" id="MobiDB-lite"/>
    </source>
</evidence>
<proteinExistence type="inferred from homology"/>
<evidence type="ECO:0000256" key="7">
    <source>
        <dbReference type="HAMAP-Rule" id="MF_00323"/>
    </source>
</evidence>
<dbReference type="CDD" id="cd03411">
    <property type="entry name" value="Ferrochelatase_N"/>
    <property type="match status" value="1"/>
</dbReference>
<comment type="subcellular location">
    <subcellularLocation>
        <location evidence="7">Cytoplasm</location>
    </subcellularLocation>
</comment>
<evidence type="ECO:0000256" key="2">
    <source>
        <dbReference type="ARBA" id="ARBA00023004"/>
    </source>
</evidence>
<organism evidence="10 11">
    <name type="scientific">Ornithinimicrobium pekingense</name>
    <dbReference type="NCBI Taxonomy" id="384677"/>
    <lineage>
        <taxon>Bacteria</taxon>
        <taxon>Bacillati</taxon>
        <taxon>Actinomycetota</taxon>
        <taxon>Actinomycetes</taxon>
        <taxon>Micrococcales</taxon>
        <taxon>Ornithinimicrobiaceae</taxon>
        <taxon>Ornithinimicrobium</taxon>
    </lineage>
</organism>
<dbReference type="InterPro" id="IPR033659">
    <property type="entry name" value="Ferrochelatase_N"/>
</dbReference>
<comment type="similarity">
    <text evidence="7 8">Belongs to the ferrochelatase family.</text>
</comment>
<comment type="caution">
    <text evidence="10">The sequence shown here is derived from an EMBL/GenBank/DDBJ whole genome shotgun (WGS) entry which is preliminary data.</text>
</comment>
<keyword evidence="11" id="KW-1185">Reference proteome</keyword>
<reference evidence="11" key="1">
    <citation type="journal article" date="2019" name="Int. J. Syst. Evol. Microbiol.">
        <title>The Global Catalogue of Microorganisms (GCM) 10K type strain sequencing project: providing services to taxonomists for standard genome sequencing and annotation.</title>
        <authorList>
            <consortium name="The Broad Institute Genomics Platform"/>
            <consortium name="The Broad Institute Genome Sequencing Center for Infectious Disease"/>
            <person name="Wu L."/>
            <person name="Ma J."/>
        </authorList>
    </citation>
    <scope>NUCLEOTIDE SEQUENCE [LARGE SCALE GENOMIC DNA]</scope>
    <source>
        <strain evidence="11">CGMCC 1.5362</strain>
    </source>
</reference>
<dbReference type="Pfam" id="PF00762">
    <property type="entry name" value="Ferrochelatase"/>
    <property type="match status" value="1"/>
</dbReference>
<keyword evidence="7" id="KW-0963">Cytoplasm</keyword>
<dbReference type="SUPFAM" id="SSF53800">
    <property type="entry name" value="Chelatase"/>
    <property type="match status" value="1"/>
</dbReference>
<comment type="pathway">
    <text evidence="1 7">Porphyrin-containing compound metabolism; protoheme biosynthesis.</text>
</comment>
<name>A0ABQ2F870_9MICO</name>
<evidence type="ECO:0000256" key="3">
    <source>
        <dbReference type="ARBA" id="ARBA00023133"/>
    </source>
</evidence>
<keyword evidence="5 7" id="KW-0627">Porphyrin biosynthesis</keyword>
<dbReference type="InterPro" id="IPR033644">
    <property type="entry name" value="Ferrochelatase_C"/>
</dbReference>
<feature type="region of interest" description="Disordered" evidence="9">
    <location>
        <begin position="1"/>
        <end position="43"/>
    </location>
</feature>
<dbReference type="EC" id="4.99.1.9" evidence="7"/>
<keyword evidence="7" id="KW-0479">Metal-binding</keyword>
<dbReference type="Gene3D" id="3.40.50.1400">
    <property type="match status" value="2"/>
</dbReference>
<dbReference type="EMBL" id="BMLB01000003">
    <property type="protein sequence ID" value="GGK70327.1"/>
    <property type="molecule type" value="Genomic_DNA"/>
</dbReference>
<dbReference type="NCBIfam" id="NF000689">
    <property type="entry name" value="PRK00035.2-1"/>
    <property type="match status" value="1"/>
</dbReference>
<comment type="caution">
    <text evidence="7">Lacks conserved residue(s) required for the propagation of feature annotation.</text>
</comment>
<evidence type="ECO:0000313" key="11">
    <source>
        <dbReference type="Proteomes" id="UP000662111"/>
    </source>
</evidence>
<evidence type="ECO:0000313" key="10">
    <source>
        <dbReference type="EMBL" id="GGK70327.1"/>
    </source>
</evidence>
<protein>
    <recommendedName>
        <fullName evidence="7">Coproporphyrin III ferrochelatase</fullName>
        <ecNumber evidence="7">4.99.1.9</ecNumber>
    </recommendedName>
</protein>
<evidence type="ECO:0000256" key="8">
    <source>
        <dbReference type="RuleBase" id="RU004185"/>
    </source>
</evidence>
<dbReference type="InterPro" id="IPR001015">
    <property type="entry name" value="Ferrochelatase"/>
</dbReference>
<dbReference type="CDD" id="cd00419">
    <property type="entry name" value="Ferrochelatase_C"/>
    <property type="match status" value="1"/>
</dbReference>
<feature type="binding site" evidence="7">
    <location>
        <position position="337"/>
    </location>
    <ligand>
        <name>Fe(2+)</name>
        <dbReference type="ChEBI" id="CHEBI:29033"/>
    </ligand>
</feature>
<evidence type="ECO:0000256" key="4">
    <source>
        <dbReference type="ARBA" id="ARBA00023239"/>
    </source>
</evidence>
<comment type="catalytic activity">
    <reaction evidence="6">
        <text>Fe-coproporphyrin III + 2 H(+) = coproporphyrin III + Fe(2+)</text>
        <dbReference type="Rhea" id="RHEA:49572"/>
        <dbReference type="ChEBI" id="CHEBI:15378"/>
        <dbReference type="ChEBI" id="CHEBI:29033"/>
        <dbReference type="ChEBI" id="CHEBI:68438"/>
        <dbReference type="ChEBI" id="CHEBI:131725"/>
        <dbReference type="EC" id="4.99.1.9"/>
    </reaction>
    <physiologicalReaction direction="right-to-left" evidence="6">
        <dbReference type="Rhea" id="RHEA:49574"/>
    </physiologicalReaction>
</comment>
<feature type="binding site" evidence="7">
    <location>
        <position position="183"/>
    </location>
    <ligand>
        <name>Fe-coproporphyrin III</name>
        <dbReference type="ChEBI" id="CHEBI:68438"/>
    </ligand>
</feature>
<dbReference type="Proteomes" id="UP000662111">
    <property type="component" value="Unassembled WGS sequence"/>
</dbReference>
<keyword evidence="2 7" id="KW-0408">Iron</keyword>
<gene>
    <name evidence="10" type="primary">hemH</name>
    <name evidence="7" type="synonym">cpfC</name>
    <name evidence="10" type="ORF">GCM10011509_18470</name>
</gene>
<feature type="binding site" evidence="7">
    <location>
        <position position="244"/>
    </location>
    <ligand>
        <name>Fe(2+)</name>
        <dbReference type="ChEBI" id="CHEBI:29033"/>
    </ligand>
</feature>
<keyword evidence="4 7" id="KW-0456">Lyase</keyword>
<dbReference type="PANTHER" id="PTHR11108:SF1">
    <property type="entry name" value="FERROCHELATASE, MITOCHONDRIAL"/>
    <property type="match status" value="1"/>
</dbReference>
<evidence type="ECO:0000256" key="6">
    <source>
        <dbReference type="ARBA" id="ARBA00024536"/>
    </source>
</evidence>
<keyword evidence="3 7" id="KW-0350">Heme biosynthesis</keyword>
<evidence type="ECO:0000256" key="1">
    <source>
        <dbReference type="ARBA" id="ARBA00004744"/>
    </source>
</evidence>
<accession>A0ABQ2F870</accession>
<evidence type="ECO:0000256" key="5">
    <source>
        <dbReference type="ARBA" id="ARBA00023244"/>
    </source>
</evidence>
<dbReference type="HAMAP" id="MF_00323">
    <property type="entry name" value="Ferrochelatase"/>
    <property type="match status" value="1"/>
</dbReference>
<dbReference type="RefSeq" id="WP_373288741.1">
    <property type="nucleotide sequence ID" value="NZ_BMLB01000003.1"/>
</dbReference>
<feature type="binding site" evidence="7">
    <location>
        <position position="114"/>
    </location>
    <ligand>
        <name>Fe-coproporphyrin III</name>
        <dbReference type="ChEBI" id="CHEBI:68438"/>
    </ligand>
</feature>
<sequence>MNHPTDAQPPAEPRPEEVPVGPEGTTSAGTAGVPPVDPVAQAQDEVVAELEESLQQEEDSRLFPYQAVVLTSFGGPEGPEEVMPFLRRVTAGRGIPDERLEEVAEHYLHFGGRSPINDQNRALIEALGQEMQRRGLTLPVLFGNRNSEPFLDDTLRQAHEEGMTRLLAVTTSAYSCYSSCRQYREDIAAAIDTLAAEGRTVNVDKVRQYWNHPGFSRANARLVTEAARSVMEGGGMPHLVFVTHSLPVTMDDTSGPGDDEGNLYSTQHLQLADAITGEVGATLGVELEHDLTYCSRSGPPSQPWLEPDVNDHLRALAARGVRHVVLAPIGFVSDHMEVVFDLDTEAVETAQEVGIELSRVPTVGTDAEFVSGLVDLVLERAAEARGEMVAPPCWPGDEPRPSVCRPGCCPNLRVAKPAACGTD</sequence>
<comment type="function">
    <text evidence="7">Involved in coproporphyrin-dependent heme b biosynthesis. Catalyzes the insertion of ferrous iron into coproporphyrin III to form Fe-coproporphyrin III.</text>
</comment>
<dbReference type="PANTHER" id="PTHR11108">
    <property type="entry name" value="FERROCHELATASE"/>
    <property type="match status" value="1"/>
</dbReference>